<evidence type="ECO:0000259" key="4">
    <source>
        <dbReference type="PROSITE" id="PS50158"/>
    </source>
</evidence>
<evidence type="ECO:0000313" key="6">
    <source>
        <dbReference type="Proteomes" id="UP001151760"/>
    </source>
</evidence>
<feature type="coiled-coil region" evidence="2">
    <location>
        <begin position="422"/>
        <end position="449"/>
    </location>
</feature>
<dbReference type="PROSITE" id="PS50158">
    <property type="entry name" value="ZF_CCHC"/>
    <property type="match status" value="1"/>
</dbReference>
<dbReference type="EMBL" id="BQNB010019924">
    <property type="protein sequence ID" value="GJT90479.1"/>
    <property type="molecule type" value="Genomic_DNA"/>
</dbReference>
<feature type="region of interest" description="Disordered" evidence="3">
    <location>
        <begin position="1058"/>
        <end position="1107"/>
    </location>
</feature>
<evidence type="ECO:0000313" key="5">
    <source>
        <dbReference type="EMBL" id="GJT90479.1"/>
    </source>
</evidence>
<evidence type="ECO:0000256" key="2">
    <source>
        <dbReference type="SAM" id="Coils"/>
    </source>
</evidence>
<dbReference type="InterPro" id="IPR013103">
    <property type="entry name" value="RVT_2"/>
</dbReference>
<reference evidence="5" key="2">
    <citation type="submission" date="2022-01" db="EMBL/GenBank/DDBJ databases">
        <authorList>
            <person name="Yamashiro T."/>
            <person name="Shiraishi A."/>
            <person name="Satake H."/>
            <person name="Nakayama K."/>
        </authorList>
    </citation>
    <scope>NUCLEOTIDE SEQUENCE</scope>
</reference>
<feature type="domain" description="CCHC-type" evidence="4">
    <location>
        <begin position="229"/>
        <end position="244"/>
    </location>
</feature>
<feature type="coiled-coil region" evidence="2">
    <location>
        <begin position="738"/>
        <end position="772"/>
    </location>
</feature>
<keyword evidence="1" id="KW-0862">Zinc</keyword>
<dbReference type="SUPFAM" id="SSF57756">
    <property type="entry name" value="Retrovirus zinc finger-like domains"/>
    <property type="match status" value="1"/>
</dbReference>
<evidence type="ECO:0000256" key="1">
    <source>
        <dbReference type="PROSITE-ProRule" id="PRU00047"/>
    </source>
</evidence>
<proteinExistence type="predicted"/>
<keyword evidence="1" id="KW-0479">Metal-binding</keyword>
<gene>
    <name evidence="5" type="ORF">Tco_1079324</name>
</gene>
<protein>
    <submittedName>
        <fullName evidence="5">Retrovirus-related pol polyprotein from transposon TNT 1-94</fullName>
    </submittedName>
</protein>
<feature type="compositionally biased region" description="Basic and acidic residues" evidence="3">
    <location>
        <begin position="1722"/>
        <end position="1734"/>
    </location>
</feature>
<dbReference type="SMART" id="SM00343">
    <property type="entry name" value="ZnF_C2HC"/>
    <property type="match status" value="1"/>
</dbReference>
<dbReference type="InterPro" id="IPR001878">
    <property type="entry name" value="Znf_CCHC"/>
</dbReference>
<accession>A0ABQ5HSU1</accession>
<feature type="coiled-coil region" evidence="2">
    <location>
        <begin position="811"/>
        <end position="859"/>
    </location>
</feature>
<dbReference type="Proteomes" id="UP001151760">
    <property type="component" value="Unassembled WGS sequence"/>
</dbReference>
<evidence type="ECO:0000256" key="3">
    <source>
        <dbReference type="SAM" id="MobiDB-lite"/>
    </source>
</evidence>
<sequence length="1785" mass="202387">MDPMTKNKWQRVPILAPSWLKVDYDSLEGFVYTGLPRHIFNILNQTSTAKEIWDNVEMLMQGSGRTLQQRKEDLFDEYERFRAIGNESIHDYFVRFHKLVNDMKITQLEIPTHQMNTKFVNNLPAYWGKYVTNVKQNMDISTTPYVSTPSPQPTAQSPNDALMATMTQIANLLSGFQKQFPPTNNQLRTSSNSRTHATVHDGHIVTEPIQRKAPGNVGNTGARGKKVICYNCRGEGHVARQCKEPKRKMDSQYFKDKALLMEAKEKGDVLDAEAEAFLADVECTAPYDQPQALTTTNMFQANHEDAYDSDVDEGPNAAVAFMANLSSTSATNSQVNEVHSNDNPNFDNVDYQLSQEMHQDEHLDSDAETEIDDNTIPYHQYLLDTEAQNVPTEVSADTSDKISMIAILTDLQTQLDGHAKVNQDKCLEIETLKNELSQCKQEIYRLDTQKVKLDLEHKVRLEQALVIQRNKRNAELVQENDLLKSTLSGKEKSIAFLQSEKEKIFSEKKDLADSYLDEIVCLKNANKVARDMLQRFNMPTQTIPMLSKKPKKATNDLHKDILGTRNPGLGYMAKRAQPVLYDADTLLHPNHHPVSIWDSEEVLVHQVVSMKKMNEKPGHVRPENGFYEKLNALKFVPQKELSGDQAYWLSANEIASQASKPATPATPFVHKSRPPSQVLASLRKVNAVFPQFEGIIKERTTQKPDYVSEWCYDYAKQFVEQQLVPFYDHFKKHIQAANDTFFKEIKEFEQIFDELEAEYEQCVLDNKNLTIEKKNLLIINECLIAECLEKDICSIVLTSDIVVPPSSNCLCEDLRSACDREHTKVLELEAEISKQKQLISESEKRFAFLEQNYVSLQLKFQNYKQCIDTSSASNAIFEINKLRQQLKKNDTIRNLDAQINIMKVLNVGSTEGSCDQQALDTDKFFSIYDYLPKDSLESLKVENVSLKRRYDELSKANTHSRTAYTEKLSAFTAENTKLKAQVTGTTSSGPSTSETPKVLAPGMYNLGSKYIPPPKRANWVKPTPLPKKKQVTFSEPPRPSLKPTQKLVVHPNKQTNVCVPMSTGVKPTSGASKTVPKRAPRNHSSLPVKKANARRTKHFKRQPKKEWKPIKRVWKPISKPVANSKPQWKPTGRHFSLFEKYPLTRIMYFVGYAPLQEGRTESQQKNAQIQEPSCFASMNLPEGLTSVPNQFRPSHLHKRLLCQTVQNIELCFNSHTQRSALVKDPEPPSVPPTKKQVDDLFQWFDDDEVVPIPLVVPITPVNVPAAPAPENANGSPSTTVISEGAPAVTESLLPHQIPQPTQGYLMLKHSSSHLTMDVKTAFLNGELNEVVYVSQPEGFVDPEHPSHVYRLKKALYGLKQAPRAWVCGIRMTPALTKSFADADYAGMSIHTRSTSGFISIFLDITDACSNPWMRSQLETMDLCLKQNSRCFDNQSAIALCCNNVQHSTHPSTLYTSPLIKEQRFATLLPLLGVKQMSPETLKELQDESVSESKGRTVADSIAERLTRPTAYKFKTDCSIIPVWGSYKSYADNRRKPLEFKVGDRVMLKVSPWKGVVRFGKKGKIAPSRRHCVVTISMKLHLVLPPWQGVTDWYQSQCASFLLVKLAMSPFPPKKFRMGVAIATGRRGYYKLGTRAWVNQISRKIRIPISMYPCRVEERLTIELAEGREVEKIVTTVTKNGVVTRYPGKFQEYQLTDKEKEMERMMIYWEQVEYEVSDDDDSDLKSTARSVPKDYELEDTGDSSGNSLTRFGLLYVKWEAGIEQIDDTDIEGDGHKQADANELLFE</sequence>
<keyword evidence="1" id="KW-0863">Zinc-finger</keyword>
<dbReference type="InterPro" id="IPR036875">
    <property type="entry name" value="Znf_CCHC_sf"/>
</dbReference>
<keyword evidence="2" id="KW-0175">Coiled coil</keyword>
<feature type="region of interest" description="Disordered" evidence="3">
    <location>
        <begin position="1719"/>
        <end position="1742"/>
    </location>
</feature>
<comment type="caution">
    <text evidence="5">The sequence shown here is derived from an EMBL/GenBank/DDBJ whole genome shotgun (WGS) entry which is preliminary data.</text>
</comment>
<name>A0ABQ5HSU1_9ASTR</name>
<reference evidence="5" key="1">
    <citation type="journal article" date="2022" name="Int. J. Mol. Sci.">
        <title>Draft Genome of Tanacetum Coccineum: Genomic Comparison of Closely Related Tanacetum-Family Plants.</title>
        <authorList>
            <person name="Yamashiro T."/>
            <person name="Shiraishi A."/>
            <person name="Nakayama K."/>
            <person name="Satake H."/>
        </authorList>
    </citation>
    <scope>NUCLEOTIDE SEQUENCE</scope>
</reference>
<keyword evidence="6" id="KW-1185">Reference proteome</keyword>
<feature type="compositionally biased region" description="Basic residues" evidence="3">
    <location>
        <begin position="1091"/>
        <end position="1103"/>
    </location>
</feature>
<dbReference type="Gene3D" id="4.10.60.10">
    <property type="entry name" value="Zinc finger, CCHC-type"/>
    <property type="match status" value="1"/>
</dbReference>
<dbReference type="Pfam" id="PF07727">
    <property type="entry name" value="RVT_2"/>
    <property type="match status" value="1"/>
</dbReference>
<organism evidence="5 6">
    <name type="scientific">Tanacetum coccineum</name>
    <dbReference type="NCBI Taxonomy" id="301880"/>
    <lineage>
        <taxon>Eukaryota</taxon>
        <taxon>Viridiplantae</taxon>
        <taxon>Streptophyta</taxon>
        <taxon>Embryophyta</taxon>
        <taxon>Tracheophyta</taxon>
        <taxon>Spermatophyta</taxon>
        <taxon>Magnoliopsida</taxon>
        <taxon>eudicotyledons</taxon>
        <taxon>Gunneridae</taxon>
        <taxon>Pentapetalae</taxon>
        <taxon>asterids</taxon>
        <taxon>campanulids</taxon>
        <taxon>Asterales</taxon>
        <taxon>Asteraceae</taxon>
        <taxon>Asteroideae</taxon>
        <taxon>Anthemideae</taxon>
        <taxon>Anthemidinae</taxon>
        <taxon>Tanacetum</taxon>
    </lineage>
</organism>
<dbReference type="Pfam" id="PF14223">
    <property type="entry name" value="Retrotran_gag_2"/>
    <property type="match status" value="1"/>
</dbReference>
<dbReference type="Pfam" id="PF00098">
    <property type="entry name" value="zf-CCHC"/>
    <property type="match status" value="1"/>
</dbReference>